<evidence type="ECO:0000259" key="5">
    <source>
        <dbReference type="PROSITE" id="PS50812"/>
    </source>
</evidence>
<feature type="region of interest" description="Disordered" evidence="4">
    <location>
        <begin position="725"/>
        <end position="749"/>
    </location>
</feature>
<organism evidence="7 8">
    <name type="scientific">Coptotermes formosanus</name>
    <name type="common">Formosan subterranean termite</name>
    <dbReference type="NCBI Taxonomy" id="36987"/>
    <lineage>
        <taxon>Eukaryota</taxon>
        <taxon>Metazoa</taxon>
        <taxon>Ecdysozoa</taxon>
        <taxon>Arthropoda</taxon>
        <taxon>Hexapoda</taxon>
        <taxon>Insecta</taxon>
        <taxon>Pterygota</taxon>
        <taxon>Neoptera</taxon>
        <taxon>Polyneoptera</taxon>
        <taxon>Dictyoptera</taxon>
        <taxon>Blattodea</taxon>
        <taxon>Blattoidea</taxon>
        <taxon>Termitoidae</taxon>
        <taxon>Rhinotermitidae</taxon>
        <taxon>Coptotermes</taxon>
    </lineage>
</organism>
<feature type="region of interest" description="Disordered" evidence="4">
    <location>
        <begin position="946"/>
        <end position="969"/>
    </location>
</feature>
<feature type="compositionally biased region" description="Basic and acidic residues" evidence="4">
    <location>
        <begin position="632"/>
        <end position="649"/>
    </location>
</feature>
<dbReference type="SMART" id="SM00293">
    <property type="entry name" value="PWWP"/>
    <property type="match status" value="1"/>
</dbReference>
<keyword evidence="2" id="KW-0863">Zinc-finger</keyword>
<feature type="region of interest" description="Disordered" evidence="4">
    <location>
        <begin position="223"/>
        <end position="316"/>
    </location>
</feature>
<feature type="compositionally biased region" description="Polar residues" evidence="4">
    <location>
        <begin position="906"/>
        <end position="922"/>
    </location>
</feature>
<accession>A0A6L2PG80</accession>
<dbReference type="InParanoid" id="A0A6L2PG80"/>
<reference evidence="8" key="1">
    <citation type="submission" date="2020-01" db="EMBL/GenBank/DDBJ databases">
        <title>Draft genome sequence of the Termite Coptotermes fromosanus.</title>
        <authorList>
            <person name="Itakura S."/>
            <person name="Yosikawa Y."/>
            <person name="Umezawa K."/>
        </authorList>
    </citation>
    <scope>NUCLEOTIDE SEQUENCE [LARGE SCALE GENOMIC DNA]</scope>
</reference>
<dbReference type="InterPro" id="IPR011124">
    <property type="entry name" value="Znf_CW"/>
</dbReference>
<dbReference type="PROSITE" id="PS51050">
    <property type="entry name" value="ZF_CW"/>
    <property type="match status" value="1"/>
</dbReference>
<dbReference type="InterPro" id="IPR042778">
    <property type="entry name" value="ZCWPW1/ZCWPW2"/>
</dbReference>
<evidence type="ECO:0000256" key="3">
    <source>
        <dbReference type="ARBA" id="ARBA00022833"/>
    </source>
</evidence>
<feature type="compositionally biased region" description="Polar residues" evidence="4">
    <location>
        <begin position="725"/>
        <end position="743"/>
    </location>
</feature>
<evidence type="ECO:0000313" key="8">
    <source>
        <dbReference type="Proteomes" id="UP000502823"/>
    </source>
</evidence>
<dbReference type="Gene3D" id="2.30.30.140">
    <property type="match status" value="1"/>
</dbReference>
<evidence type="ECO:0000256" key="4">
    <source>
        <dbReference type="SAM" id="MobiDB-lite"/>
    </source>
</evidence>
<feature type="compositionally biased region" description="Acidic residues" evidence="4">
    <location>
        <begin position="953"/>
        <end position="969"/>
    </location>
</feature>
<dbReference type="OrthoDB" id="757982at2759"/>
<dbReference type="GO" id="GO:0005634">
    <property type="term" value="C:nucleus"/>
    <property type="evidence" value="ECO:0007669"/>
    <property type="project" value="TreeGrafter"/>
</dbReference>
<evidence type="ECO:0000259" key="6">
    <source>
        <dbReference type="PROSITE" id="PS51050"/>
    </source>
</evidence>
<dbReference type="AlphaFoldDB" id="A0A6L2PG80"/>
<dbReference type="GO" id="GO:0008270">
    <property type="term" value="F:zinc ion binding"/>
    <property type="evidence" value="ECO:0007669"/>
    <property type="project" value="UniProtKB-KW"/>
</dbReference>
<evidence type="ECO:0000256" key="1">
    <source>
        <dbReference type="ARBA" id="ARBA00022723"/>
    </source>
</evidence>
<feature type="domain" description="CW-type" evidence="6">
    <location>
        <begin position="404"/>
        <end position="458"/>
    </location>
</feature>
<sequence>MLVIRTLGHVGGGNRCGGDTCYHHPRDPGYLQLTVSRRRLHGTGVATALGEPGRTPTEKAVAPVQAKKPNAKKTTADNAGKLGKNLKKKQNKEDAMNLPMSSLTDTEYDEIFSLAINRAVTEGTPSPAMEYDTGNSDVENEIEARAAIPKANEALPPQEAAARPMEYMGKPVQAKERFSKKETAAPHVNATDCVSEITPAGDSFKAKKRNAEAVQGVAKKSKVPLLTGTPNPPSFPVHPKKQERLKVQDKMQKHDQECKNHSNAHQTPKPACEDTDKLPKIKTMKQYQASKLQDNSSLQKSALAERSQSAVKDSSQLSQSGCLQYHSGSHSKHSTQCSHHSQKCGQVCSNKHSHNHSNVVQDSNMHQGSAVHKSASHSQCSQGFLSQPGPDLSLKERLLWLQKRRDVGLWVQCCRPTCNKWRYLHDIRDPIDVPQEWFCHMNSDKRYNSCAVPEKRPTPLEEEDLIHNMYTAGSVVWGRVAGYPWWPAIVDDDPDIEQYYWLNSFSDIPTHYNVVFFDEKDVTRAWLTPGAMRPFTGYESSKEFRTTIARGTDYAKRLQIAKLQAQEALPMGIGERLRTFGFLARYKGPIGTSKRKKEQEKMKTGKSSYEGTFSQDSDKDETLSAYGNLQADRGKEMPKRKSAKPDNISKHTTKKTKVKTADNEKEMPVIFETTDNVSKINSNKVHEHNSSSRANQITFSGSLYTQEFSNKETGNPNMELVTETSSATNPENVSAPECTQPSRNNEEKEITSRMQISSYSDSEMQLNVTAKQDETTINCSQDLFSSQTAATEQTTLERNKACTGAGRRTDVGLHKLSTHSATNSRNWNPNREENKMSEDMGDSCMATVGENNESEQILTVDSTKRVLDVAADKITAKDGAPNDKDTHKTMTEFGSSASVLQPDVHNPSTSNAPADSHSNCSDSMPLVPDIQHINFQTKANQNCDAVVPQLNDGDSDDNSYESLDFEPEE</sequence>
<feature type="domain" description="PWWP" evidence="5">
    <location>
        <begin position="472"/>
        <end position="538"/>
    </location>
</feature>
<name>A0A6L2PG80_COPFO</name>
<dbReference type="Gene3D" id="3.30.40.100">
    <property type="match status" value="1"/>
</dbReference>
<dbReference type="InterPro" id="IPR000313">
    <property type="entry name" value="PWWP_dom"/>
</dbReference>
<keyword evidence="8" id="KW-1185">Reference proteome</keyword>
<feature type="compositionally biased region" description="Polar residues" evidence="4">
    <location>
        <begin position="605"/>
        <end position="615"/>
    </location>
</feature>
<evidence type="ECO:0008006" key="9">
    <source>
        <dbReference type="Google" id="ProtNLM"/>
    </source>
</evidence>
<gene>
    <name evidence="7" type="ORF">Cfor_01052</name>
</gene>
<dbReference type="Pfam" id="PF07496">
    <property type="entry name" value="zf-CW"/>
    <property type="match status" value="1"/>
</dbReference>
<evidence type="ECO:0000256" key="2">
    <source>
        <dbReference type="ARBA" id="ARBA00022771"/>
    </source>
</evidence>
<evidence type="ECO:0000313" key="7">
    <source>
        <dbReference type="EMBL" id="GFG29595.1"/>
    </source>
</evidence>
<keyword evidence="3" id="KW-0862">Zinc</keyword>
<feature type="compositionally biased region" description="Polar residues" evidence="4">
    <location>
        <begin position="285"/>
        <end position="316"/>
    </location>
</feature>
<dbReference type="SUPFAM" id="SSF63748">
    <property type="entry name" value="Tudor/PWWP/MBT"/>
    <property type="match status" value="1"/>
</dbReference>
<feature type="region of interest" description="Disordered" evidence="4">
    <location>
        <begin position="592"/>
        <end position="665"/>
    </location>
</feature>
<protein>
    <recommendedName>
        <fullName evidence="9">Zinc finger CW-type PWWP domain protein 1</fullName>
    </recommendedName>
</protein>
<keyword evidence="1" id="KW-0479">Metal-binding</keyword>
<proteinExistence type="predicted"/>
<feature type="compositionally biased region" description="Basic and acidic residues" evidence="4">
    <location>
        <begin position="240"/>
        <end position="260"/>
    </location>
</feature>
<feature type="region of interest" description="Disordered" evidence="4">
    <location>
        <begin position="899"/>
        <end position="925"/>
    </location>
</feature>
<comment type="caution">
    <text evidence="7">The sequence shown here is derived from an EMBL/GenBank/DDBJ whole genome shotgun (WGS) entry which is preliminary data.</text>
</comment>
<dbReference type="Pfam" id="PF00855">
    <property type="entry name" value="PWWP"/>
    <property type="match status" value="1"/>
</dbReference>
<dbReference type="CDD" id="cd20145">
    <property type="entry name" value="PWWP_ZCWPW1"/>
    <property type="match status" value="1"/>
</dbReference>
<dbReference type="EMBL" id="BLKM01000158">
    <property type="protein sequence ID" value="GFG29595.1"/>
    <property type="molecule type" value="Genomic_DNA"/>
</dbReference>
<dbReference type="PROSITE" id="PS50812">
    <property type="entry name" value="PWWP"/>
    <property type="match status" value="1"/>
</dbReference>
<dbReference type="PANTHER" id="PTHR15999:SF2">
    <property type="entry name" value="ZINC FINGER CW-TYPE PWWP DOMAIN PROTEIN 1"/>
    <property type="match status" value="1"/>
</dbReference>
<dbReference type="Proteomes" id="UP000502823">
    <property type="component" value="Unassembled WGS sequence"/>
</dbReference>
<dbReference type="PANTHER" id="PTHR15999">
    <property type="entry name" value="ZINC FINGER CW-TYPE PWWP DOMAIN PROTEIN 1"/>
    <property type="match status" value="1"/>
</dbReference>